<comment type="caution">
    <text evidence="1">The sequence shown here is derived from an EMBL/GenBank/DDBJ whole genome shotgun (WGS) entry which is preliminary data.</text>
</comment>
<dbReference type="EMBL" id="ML976614">
    <property type="protein sequence ID" value="KAF1851618.1"/>
    <property type="molecule type" value="Genomic_DNA"/>
</dbReference>
<proteinExistence type="predicted"/>
<reference evidence="1" key="1">
    <citation type="submission" date="2020-01" db="EMBL/GenBank/DDBJ databases">
        <authorList>
            <consortium name="DOE Joint Genome Institute"/>
            <person name="Haridas S."/>
            <person name="Albert R."/>
            <person name="Binder M."/>
            <person name="Bloem J."/>
            <person name="Labutti K."/>
            <person name="Salamov A."/>
            <person name="Andreopoulos B."/>
            <person name="Baker S.E."/>
            <person name="Barry K."/>
            <person name="Bills G."/>
            <person name="Bluhm B.H."/>
            <person name="Cannon C."/>
            <person name="Castanera R."/>
            <person name="Culley D.E."/>
            <person name="Daum C."/>
            <person name="Ezra D."/>
            <person name="Gonzalez J.B."/>
            <person name="Henrissat B."/>
            <person name="Kuo A."/>
            <person name="Liang C."/>
            <person name="Lipzen A."/>
            <person name="Lutzoni F."/>
            <person name="Magnuson J."/>
            <person name="Mondo S."/>
            <person name="Nolan M."/>
            <person name="Ohm R."/>
            <person name="Pangilinan J."/>
            <person name="Park H.-J."/>
            <person name="Ramirez L."/>
            <person name="Alfaro M."/>
            <person name="Sun H."/>
            <person name="Tritt A."/>
            <person name="Yoshinaga Y."/>
            <person name="Zwiers L.-H."/>
            <person name="Turgeon B.G."/>
            <person name="Goodwin S.B."/>
            <person name="Spatafora J.W."/>
            <person name="Crous P.W."/>
            <person name="Grigoriev I.V."/>
        </authorList>
    </citation>
    <scope>NUCLEOTIDE SEQUENCE</scope>
    <source>
        <strain evidence="1">CBS 394.84</strain>
    </source>
</reference>
<evidence type="ECO:0000313" key="2">
    <source>
        <dbReference type="Proteomes" id="UP000800039"/>
    </source>
</evidence>
<gene>
    <name evidence="1" type="ORF">K460DRAFT_270540</name>
</gene>
<dbReference type="RefSeq" id="XP_040794181.1">
    <property type="nucleotide sequence ID" value="XM_040927661.1"/>
</dbReference>
<evidence type="ECO:0000313" key="1">
    <source>
        <dbReference type="EMBL" id="KAF1851618.1"/>
    </source>
</evidence>
<name>A0A9P4LE90_9PLEO</name>
<keyword evidence="2" id="KW-1185">Reference proteome</keyword>
<dbReference type="AlphaFoldDB" id="A0A9P4LE90"/>
<sequence length="356" mass="40484">MLRDEILRSVCGPSTSPDPIERLLEEDLETAWHFQREAVLRNNLKIIWSPVDSYLTVLKSGVFPTHRPCRDMFNKPTAFYFEQSAQCGRYDNIHGYPCIQRIFIASMFEAWRARCGDMLNIEFGHFLANPVRITKQGPQTLGEIAVAHRALCDMAQEKGVGDVKHKILESYPVIILICDQEIKTVGMDEDGLINLRKLAEEMTVLVMHTGTSLPSPITLEGLEPHALPLDRSDAHGIEVRRVPIKIAVDFIVGLENRTRGPQKEQAHEYDSDLCRHEVPDGFDRIVKNDPKMWVPALMASAMRKGYDSLKDTREAIQRIEARAAGVSCDFDFEHEEWSRHWKSGYDVTLCGTSPMH</sequence>
<dbReference type="GeneID" id="63844914"/>
<protein>
    <submittedName>
        <fullName evidence="1">Uncharacterized protein</fullName>
    </submittedName>
</protein>
<dbReference type="Proteomes" id="UP000800039">
    <property type="component" value="Unassembled WGS sequence"/>
</dbReference>
<organism evidence="1 2">
    <name type="scientific">Cucurbitaria berberidis CBS 394.84</name>
    <dbReference type="NCBI Taxonomy" id="1168544"/>
    <lineage>
        <taxon>Eukaryota</taxon>
        <taxon>Fungi</taxon>
        <taxon>Dikarya</taxon>
        <taxon>Ascomycota</taxon>
        <taxon>Pezizomycotina</taxon>
        <taxon>Dothideomycetes</taxon>
        <taxon>Pleosporomycetidae</taxon>
        <taxon>Pleosporales</taxon>
        <taxon>Pleosporineae</taxon>
        <taxon>Cucurbitariaceae</taxon>
        <taxon>Cucurbitaria</taxon>
    </lineage>
</organism>
<dbReference type="OrthoDB" id="5235440at2759"/>
<accession>A0A9P4LE90</accession>